<comment type="subcellular location">
    <subcellularLocation>
        <location evidence="1">Membrane</location>
        <topology evidence="1">Multi-pass membrane protein</topology>
    </subcellularLocation>
</comment>
<feature type="transmembrane region" description="Helical" evidence="7">
    <location>
        <begin position="449"/>
        <end position="471"/>
    </location>
</feature>
<keyword evidence="2" id="KW-0813">Transport</keyword>
<dbReference type="GO" id="GO:0016020">
    <property type="term" value="C:membrane"/>
    <property type="evidence" value="ECO:0007669"/>
    <property type="project" value="UniProtKB-SubCell"/>
</dbReference>
<evidence type="ECO:0000256" key="6">
    <source>
        <dbReference type="SAM" id="MobiDB-lite"/>
    </source>
</evidence>
<feature type="domain" description="ABC-2 type transporter transmembrane" evidence="8">
    <location>
        <begin position="202"/>
        <end position="411"/>
    </location>
</feature>
<name>A0A1Y1ZFR1_9PLEO</name>
<dbReference type="GO" id="GO:0140359">
    <property type="term" value="F:ABC-type transporter activity"/>
    <property type="evidence" value="ECO:0007669"/>
    <property type="project" value="InterPro"/>
</dbReference>
<dbReference type="PANTHER" id="PTHR48041:SF2">
    <property type="entry name" value="ATP-DEPENDENT PERMEASE-RELATED"/>
    <property type="match status" value="1"/>
</dbReference>
<organism evidence="9 10">
    <name type="scientific">Clohesyomyces aquaticus</name>
    <dbReference type="NCBI Taxonomy" id="1231657"/>
    <lineage>
        <taxon>Eukaryota</taxon>
        <taxon>Fungi</taxon>
        <taxon>Dikarya</taxon>
        <taxon>Ascomycota</taxon>
        <taxon>Pezizomycotina</taxon>
        <taxon>Dothideomycetes</taxon>
        <taxon>Pleosporomycetidae</taxon>
        <taxon>Pleosporales</taxon>
        <taxon>Lindgomycetaceae</taxon>
        <taxon>Clohesyomyces</taxon>
    </lineage>
</organism>
<evidence type="ECO:0000256" key="2">
    <source>
        <dbReference type="ARBA" id="ARBA00022448"/>
    </source>
</evidence>
<dbReference type="STRING" id="1231657.A0A1Y1ZFR1"/>
<dbReference type="EMBL" id="MCFA01000096">
    <property type="protein sequence ID" value="ORY08685.1"/>
    <property type="molecule type" value="Genomic_DNA"/>
</dbReference>
<dbReference type="Proteomes" id="UP000193144">
    <property type="component" value="Unassembled WGS sequence"/>
</dbReference>
<keyword evidence="3 7" id="KW-0812">Transmembrane</keyword>
<keyword evidence="10" id="KW-1185">Reference proteome</keyword>
<feature type="region of interest" description="Disordered" evidence="6">
    <location>
        <begin position="115"/>
        <end position="142"/>
    </location>
</feature>
<evidence type="ECO:0000256" key="3">
    <source>
        <dbReference type="ARBA" id="ARBA00022692"/>
    </source>
</evidence>
<dbReference type="InterPro" id="IPR013525">
    <property type="entry name" value="ABC2_TM"/>
</dbReference>
<dbReference type="InterPro" id="IPR050352">
    <property type="entry name" value="ABCG_transporters"/>
</dbReference>
<evidence type="ECO:0000313" key="10">
    <source>
        <dbReference type="Proteomes" id="UP000193144"/>
    </source>
</evidence>
<evidence type="ECO:0000313" key="9">
    <source>
        <dbReference type="EMBL" id="ORY08685.1"/>
    </source>
</evidence>
<feature type="transmembrane region" description="Helical" evidence="7">
    <location>
        <begin position="362"/>
        <end position="382"/>
    </location>
</feature>
<feature type="transmembrane region" description="Helical" evidence="7">
    <location>
        <begin position="296"/>
        <end position="320"/>
    </location>
</feature>
<reference evidence="9 10" key="1">
    <citation type="submission" date="2016-07" db="EMBL/GenBank/DDBJ databases">
        <title>Pervasive Adenine N6-methylation of Active Genes in Fungi.</title>
        <authorList>
            <consortium name="DOE Joint Genome Institute"/>
            <person name="Mondo S.J."/>
            <person name="Dannebaum R.O."/>
            <person name="Kuo R.C."/>
            <person name="Labutti K."/>
            <person name="Haridas S."/>
            <person name="Kuo A."/>
            <person name="Salamov A."/>
            <person name="Ahrendt S.R."/>
            <person name="Lipzen A."/>
            <person name="Sullivan W."/>
            <person name="Andreopoulos W.B."/>
            <person name="Clum A."/>
            <person name="Lindquist E."/>
            <person name="Daum C."/>
            <person name="Ramamoorthy G.K."/>
            <person name="Gryganskyi A."/>
            <person name="Culley D."/>
            <person name="Magnuson J.K."/>
            <person name="James T.Y."/>
            <person name="O'Malley M.A."/>
            <person name="Stajich J.E."/>
            <person name="Spatafora J.W."/>
            <person name="Visel A."/>
            <person name="Grigoriev I.V."/>
        </authorList>
    </citation>
    <scope>NUCLEOTIDE SEQUENCE [LARGE SCALE GENOMIC DNA]</scope>
    <source>
        <strain evidence="9 10">CBS 115471</strain>
    </source>
</reference>
<feature type="transmembrane region" description="Helical" evidence="7">
    <location>
        <begin position="219"/>
        <end position="242"/>
    </location>
</feature>
<protein>
    <submittedName>
        <fullName evidence="9">ABC-2 type transporter-domain-containing protein</fullName>
    </submittedName>
</protein>
<gene>
    <name evidence="9" type="ORF">BCR34DRAFT_603336</name>
</gene>
<keyword evidence="4 7" id="KW-1133">Transmembrane helix</keyword>
<keyword evidence="5 7" id="KW-0472">Membrane</keyword>
<dbReference type="Pfam" id="PF01061">
    <property type="entry name" value="ABC2_membrane"/>
    <property type="match status" value="1"/>
</dbReference>
<evidence type="ECO:0000256" key="7">
    <source>
        <dbReference type="SAM" id="Phobius"/>
    </source>
</evidence>
<dbReference type="OrthoDB" id="66620at2759"/>
<evidence type="ECO:0000256" key="5">
    <source>
        <dbReference type="ARBA" id="ARBA00023136"/>
    </source>
</evidence>
<comment type="caution">
    <text evidence="9">The sequence shown here is derived from an EMBL/GenBank/DDBJ whole genome shotgun (WGS) entry which is preliminary data.</text>
</comment>
<feature type="transmembrane region" description="Helical" evidence="7">
    <location>
        <begin position="332"/>
        <end position="355"/>
    </location>
</feature>
<feature type="transmembrane region" description="Helical" evidence="7">
    <location>
        <begin position="254"/>
        <end position="275"/>
    </location>
</feature>
<sequence>MHASSTTQRLDEDSSMFNRDGLRTSASSAIAVKSIPSISDMSTTRDHTGSPGTSSSIRPKNKRRTSIRQQQERELFTRKKSSAPADGTVTPKTDDEAPLLDRREFSNAQWLKLSRQQGAPPPQILDDPDELPPPADGGTGTNLDTLVNAYAISDVAGTLHDDIAKAIVNANEANGTPNGGEANGFVAAGKVKGFRKVGWLGQFIILSKRTWRNLYRNPMLMLTHYAIAIVLAVFLGFLFYGLTDDIKGFQNRLGLFFFVLALFGFSTLTILTVFAPERLLFTRERAKGYYSPISYFAAKVIFDIVPLRLIPPIILGVIVYPMTGLIPAWPEFLKFILFLVLFNLAAAAIFLFIGIVFRNNGVANLIGVLVMLFSLLFSGFFLNKESIPPAAKWLQTLSIFHYAFEGLIVNEVKYLSLVDHKYGLDIEVPGSAILSSFGFNVLALWRDCIGLAVFGGAFVILAYLAMHLLLVEKR</sequence>
<feature type="region of interest" description="Disordered" evidence="6">
    <location>
        <begin position="1"/>
        <end position="100"/>
    </location>
</feature>
<evidence type="ECO:0000256" key="1">
    <source>
        <dbReference type="ARBA" id="ARBA00004141"/>
    </source>
</evidence>
<dbReference type="PANTHER" id="PTHR48041">
    <property type="entry name" value="ABC TRANSPORTER G FAMILY MEMBER 28"/>
    <property type="match status" value="1"/>
</dbReference>
<accession>A0A1Y1ZFR1</accession>
<evidence type="ECO:0000259" key="8">
    <source>
        <dbReference type="Pfam" id="PF01061"/>
    </source>
</evidence>
<proteinExistence type="predicted"/>
<dbReference type="AlphaFoldDB" id="A0A1Y1ZFR1"/>
<evidence type="ECO:0000256" key="4">
    <source>
        <dbReference type="ARBA" id="ARBA00022989"/>
    </source>
</evidence>